<accession>A0A8J7J0T5</accession>
<evidence type="ECO:0000259" key="7">
    <source>
        <dbReference type="Pfam" id="PF02836"/>
    </source>
</evidence>
<keyword evidence="5" id="KW-0732">Signal</keyword>
<dbReference type="InterPro" id="IPR017853">
    <property type="entry name" value="GH"/>
</dbReference>
<dbReference type="AlphaFoldDB" id="A0A8J7J0T5"/>
<feature type="chain" id="PRO_5035154329" evidence="5">
    <location>
        <begin position="26"/>
        <end position="896"/>
    </location>
</feature>
<evidence type="ECO:0000256" key="3">
    <source>
        <dbReference type="ARBA" id="ARBA00023295"/>
    </source>
</evidence>
<dbReference type="Proteomes" id="UP000610931">
    <property type="component" value="Unassembled WGS sequence"/>
</dbReference>
<keyword evidence="2" id="KW-0378">Hydrolase</keyword>
<evidence type="ECO:0000256" key="1">
    <source>
        <dbReference type="ARBA" id="ARBA00007401"/>
    </source>
</evidence>
<dbReference type="Gene3D" id="2.60.40.10">
    <property type="entry name" value="Immunoglobulins"/>
    <property type="match status" value="2"/>
</dbReference>
<dbReference type="Pfam" id="PF02837">
    <property type="entry name" value="Glyco_hydro_2_N"/>
    <property type="match status" value="1"/>
</dbReference>
<name>A0A8J7J0T5_9FLAO</name>
<dbReference type="Gene3D" id="3.20.20.80">
    <property type="entry name" value="Glycosidases"/>
    <property type="match status" value="1"/>
</dbReference>
<dbReference type="InterPro" id="IPR008979">
    <property type="entry name" value="Galactose-bd-like_sf"/>
</dbReference>
<feature type="domain" description="Glycoside hydrolase family 2 catalytic" evidence="7">
    <location>
        <begin position="332"/>
        <end position="456"/>
    </location>
</feature>
<dbReference type="InterPro" id="IPR013783">
    <property type="entry name" value="Ig-like_fold"/>
</dbReference>
<keyword evidence="11" id="KW-1185">Reference proteome</keyword>
<dbReference type="Pfam" id="PF00703">
    <property type="entry name" value="Glyco_hydro_2"/>
    <property type="match status" value="1"/>
</dbReference>
<dbReference type="InterPro" id="IPR036156">
    <property type="entry name" value="Beta-gal/glucu_dom_sf"/>
</dbReference>
<feature type="signal peptide" evidence="5">
    <location>
        <begin position="1"/>
        <end position="25"/>
    </location>
</feature>
<keyword evidence="3" id="KW-0326">Glycosidase</keyword>
<dbReference type="EMBL" id="JAELVQ010000004">
    <property type="protein sequence ID" value="MBJ6367477.1"/>
    <property type="molecule type" value="Genomic_DNA"/>
</dbReference>
<dbReference type="InterPro" id="IPR006101">
    <property type="entry name" value="Glyco_hydro_2"/>
</dbReference>
<dbReference type="PANTHER" id="PTHR42732">
    <property type="entry name" value="BETA-GALACTOSIDASE"/>
    <property type="match status" value="1"/>
</dbReference>
<gene>
    <name evidence="10" type="ORF">JF259_05180</name>
</gene>
<evidence type="ECO:0000256" key="4">
    <source>
        <dbReference type="SAM" id="Coils"/>
    </source>
</evidence>
<keyword evidence="4" id="KW-0175">Coiled coil</keyword>
<dbReference type="InterPro" id="IPR051913">
    <property type="entry name" value="GH2_Domain-Containing"/>
</dbReference>
<evidence type="ECO:0000313" key="11">
    <source>
        <dbReference type="Proteomes" id="UP000610931"/>
    </source>
</evidence>
<feature type="domain" description="Glycosyl hydrolases family 2 sugar binding" evidence="8">
    <location>
        <begin position="94"/>
        <end position="199"/>
    </location>
</feature>
<protein>
    <submittedName>
        <fullName evidence="10">Beta galactosidase jelly roll domain-containing protein</fullName>
    </submittedName>
</protein>
<dbReference type="PANTHER" id="PTHR42732:SF1">
    <property type="entry name" value="BETA-MANNOSIDASE"/>
    <property type="match status" value="1"/>
</dbReference>
<feature type="domain" description="Glycoside hydrolase family 2" evidence="9">
    <location>
        <begin position="733"/>
        <end position="815"/>
    </location>
</feature>
<dbReference type="RefSeq" id="WP_199114126.1">
    <property type="nucleotide sequence ID" value="NZ_JAELVQ010000004.1"/>
</dbReference>
<dbReference type="GO" id="GO:0004553">
    <property type="term" value="F:hydrolase activity, hydrolyzing O-glycosyl compounds"/>
    <property type="evidence" value="ECO:0007669"/>
    <property type="project" value="InterPro"/>
</dbReference>
<dbReference type="InterPro" id="IPR006104">
    <property type="entry name" value="Glyco_hydro_2_N"/>
</dbReference>
<dbReference type="InterPro" id="IPR006103">
    <property type="entry name" value="Glyco_hydro_2_cat"/>
</dbReference>
<comment type="similarity">
    <text evidence="1">Belongs to the glycosyl hydrolase 2 family.</text>
</comment>
<evidence type="ECO:0000259" key="6">
    <source>
        <dbReference type="Pfam" id="PF00703"/>
    </source>
</evidence>
<feature type="coiled-coil region" evidence="4">
    <location>
        <begin position="857"/>
        <end position="891"/>
    </location>
</feature>
<dbReference type="SUPFAM" id="SSF49303">
    <property type="entry name" value="beta-Galactosidase/glucuronidase domain"/>
    <property type="match status" value="1"/>
</dbReference>
<feature type="domain" description="Glycoside hydrolase family 2 immunoglobulin-like beta-sandwich" evidence="6">
    <location>
        <begin position="226"/>
        <end position="324"/>
    </location>
</feature>
<evidence type="ECO:0000259" key="9">
    <source>
        <dbReference type="Pfam" id="PF18565"/>
    </source>
</evidence>
<evidence type="ECO:0000259" key="8">
    <source>
        <dbReference type="Pfam" id="PF02837"/>
    </source>
</evidence>
<dbReference type="InterPro" id="IPR006102">
    <property type="entry name" value="Ig-like_GH2"/>
</dbReference>
<reference evidence="10" key="1">
    <citation type="submission" date="2020-12" db="EMBL/GenBank/DDBJ databases">
        <title>Snuella sp. nov., isolated from sediment in Incheon.</title>
        <authorList>
            <person name="Kim W."/>
        </authorList>
    </citation>
    <scope>NUCLEOTIDE SEQUENCE</scope>
    <source>
        <strain evidence="10">CAU 1569</strain>
    </source>
</reference>
<comment type="caution">
    <text evidence="10">The sequence shown here is derived from an EMBL/GenBank/DDBJ whole genome shotgun (WGS) entry which is preliminary data.</text>
</comment>
<evidence type="ECO:0000313" key="10">
    <source>
        <dbReference type="EMBL" id="MBJ6367477.1"/>
    </source>
</evidence>
<dbReference type="InterPro" id="IPR040605">
    <property type="entry name" value="Glyco_hydro2_dom5"/>
</dbReference>
<sequence>MKPIIMTKKNIVLLFSILQLSIAFAQQPIVYTKAGYLEVPDAGRNVFDFNIGWRFIKADVTGAQSETFDDSSWSLVNCPHGLELVGSEASGGVNYQGPAWYRKHFTPSDSLKRKQLKLHFEGVMGKCKVWVNGQLAGEHYGGYLPFSVDLSKGLKYGKENVIAVWADNSDDPDFPPGKPQSTLDFSYFGGIYRDVWLVSTNDIFVTNANDENIVAGGGLLVRYENISEKSADVLCRVHIRNNNSKSQDLKVKVLLKDKSGKTVSVKSQDVSIGGNDDKSLSSRLKVASPLLWSPWSPSLYRLELIIENDRGDVVDGVAQHIGIRKLEMRGKDGFWLNNKPYPGKLMGVNRHQDFAYVGNALPNNGQWRDAVLLKNAGTEIIRAAHYPVDPSFMEACDALGIFYIVATPGWQFWNDKPIFEQRVYKDVRNMVRRDRNHPCVIMWEPILNETWYPDRFAKNVHDIVHEELPGNGVFTACDQQAKGQEHFDVVYSNPHKVAFFHNNFPNTEANSKRIQIDYESEARCVFTREFGDCPDDWSAHNSPSRIARNWGEHGQLVQLKHYENPDFVYPSWEALHKAPKQHIGGALWHSFDHQRGYHPDPFYGGITDVFRQTKYSYQLFESQRSKDNPMIFIAHEMTPMSEPDVTVLTNCDEVRLIVYETDTLYAKPNKEHMKMPHPVIRFKDVYDFMDMKELYGHEQANKASLVAEGLIDGKVVVRHKRMPSKRAEKIVLTLQDQGTPLVANGSDIAVVVASITDKDGIVKRLSNADMRFEIEGEGELIGNVENGGNPRRVEWGNAPILVRSSITPGKITIRAFLTKEGVNCPASGVLEIESIASSNAFVFDEVSESSYGYKGSSEIKTQSLSDQEKKIKELEKELIQLRLKEVERQQDTFQGK</sequence>
<dbReference type="Pfam" id="PF02836">
    <property type="entry name" value="Glyco_hydro_2_C"/>
    <property type="match status" value="1"/>
</dbReference>
<proteinExistence type="inferred from homology"/>
<dbReference type="SUPFAM" id="SSF49785">
    <property type="entry name" value="Galactose-binding domain-like"/>
    <property type="match status" value="1"/>
</dbReference>
<dbReference type="GO" id="GO:0005975">
    <property type="term" value="P:carbohydrate metabolic process"/>
    <property type="evidence" value="ECO:0007669"/>
    <property type="project" value="InterPro"/>
</dbReference>
<evidence type="ECO:0000256" key="2">
    <source>
        <dbReference type="ARBA" id="ARBA00022801"/>
    </source>
</evidence>
<dbReference type="Gene3D" id="2.60.120.260">
    <property type="entry name" value="Galactose-binding domain-like"/>
    <property type="match status" value="1"/>
</dbReference>
<dbReference type="SUPFAM" id="SSF51445">
    <property type="entry name" value="(Trans)glycosidases"/>
    <property type="match status" value="1"/>
</dbReference>
<organism evidence="10 11">
    <name type="scientific">Snuella sedimenti</name>
    <dbReference type="NCBI Taxonomy" id="2798802"/>
    <lineage>
        <taxon>Bacteria</taxon>
        <taxon>Pseudomonadati</taxon>
        <taxon>Bacteroidota</taxon>
        <taxon>Flavobacteriia</taxon>
        <taxon>Flavobacteriales</taxon>
        <taxon>Flavobacteriaceae</taxon>
        <taxon>Snuella</taxon>
    </lineage>
</organism>
<evidence type="ECO:0000256" key="5">
    <source>
        <dbReference type="SAM" id="SignalP"/>
    </source>
</evidence>
<dbReference type="PRINTS" id="PR00132">
    <property type="entry name" value="GLHYDRLASE2"/>
</dbReference>
<dbReference type="Pfam" id="PF18565">
    <property type="entry name" value="Glyco_hydro2_C5"/>
    <property type="match status" value="1"/>
</dbReference>